<comment type="caution">
    <text evidence="4">The sequence shown here is derived from an EMBL/GenBank/DDBJ whole genome shotgun (WGS) entry which is preliminary data.</text>
</comment>
<dbReference type="EMBL" id="BSEH01000305">
    <property type="protein sequence ID" value="GLJ58227.1"/>
    <property type="molecule type" value="Genomic_DNA"/>
</dbReference>
<dbReference type="EMBL" id="BSEH01000066">
    <property type="protein sequence ID" value="GLJ57002.1"/>
    <property type="molecule type" value="Genomic_DNA"/>
</dbReference>
<evidence type="ECO:0000313" key="2">
    <source>
        <dbReference type="EMBL" id="GLJ57002.1"/>
    </source>
</evidence>
<evidence type="ECO:0000256" key="1">
    <source>
        <dbReference type="SAM" id="MobiDB-lite"/>
    </source>
</evidence>
<name>A0AAD3NUT7_CRYJA</name>
<protein>
    <submittedName>
        <fullName evidence="4">Uncharacterized protein</fullName>
    </submittedName>
</protein>
<feature type="region of interest" description="Disordered" evidence="1">
    <location>
        <begin position="33"/>
        <end position="57"/>
    </location>
</feature>
<keyword evidence="5" id="KW-1185">Reference proteome</keyword>
<organism evidence="4 5">
    <name type="scientific">Cryptomeria japonica</name>
    <name type="common">Japanese cedar</name>
    <name type="synonym">Cupressus japonica</name>
    <dbReference type="NCBI Taxonomy" id="3369"/>
    <lineage>
        <taxon>Eukaryota</taxon>
        <taxon>Viridiplantae</taxon>
        <taxon>Streptophyta</taxon>
        <taxon>Embryophyta</taxon>
        <taxon>Tracheophyta</taxon>
        <taxon>Spermatophyta</taxon>
        <taxon>Pinopsida</taxon>
        <taxon>Pinidae</taxon>
        <taxon>Conifers II</taxon>
        <taxon>Cupressales</taxon>
        <taxon>Cupressaceae</taxon>
        <taxon>Cryptomeria</taxon>
    </lineage>
</organism>
<dbReference type="Proteomes" id="UP001234787">
    <property type="component" value="Unassembled WGS sequence"/>
</dbReference>
<accession>A0AAD3NUT7</accession>
<evidence type="ECO:0000313" key="5">
    <source>
        <dbReference type="Proteomes" id="UP001234787"/>
    </source>
</evidence>
<dbReference type="AlphaFoldDB" id="A0AAD3NUT7"/>
<reference evidence="4" key="1">
    <citation type="submission" date="2022-12" db="EMBL/GenBank/DDBJ databases">
        <title>Chromosome-Level Genome Assembly of Japanese Cedar (Cryptomeriajaponica D. Don).</title>
        <authorList>
            <person name="Fujino T."/>
            <person name="Yamaguchi K."/>
            <person name="Yokoyama T."/>
            <person name="Hamanaka T."/>
            <person name="Harazono Y."/>
            <person name="Kamada H."/>
            <person name="Kobayashi W."/>
            <person name="Ujino-Ihara T."/>
            <person name="Uchiyama K."/>
            <person name="Matsumoto A."/>
            <person name="Izuno A."/>
            <person name="Tsumura Y."/>
            <person name="Toyoda A."/>
            <person name="Shigenobu S."/>
            <person name="Moriguchi Y."/>
            <person name="Ueno S."/>
            <person name="Kasahara M."/>
        </authorList>
    </citation>
    <scope>NUCLEOTIDE SEQUENCE</scope>
</reference>
<evidence type="ECO:0000313" key="3">
    <source>
        <dbReference type="EMBL" id="GLJ57007.1"/>
    </source>
</evidence>
<evidence type="ECO:0000313" key="4">
    <source>
        <dbReference type="EMBL" id="GLJ58227.1"/>
    </source>
</evidence>
<sequence length="83" mass="9094">MERVVDLPLLIVAGLPISLYKQEAGAVKFDIRNSAGTQSGRPDYPEEGSNSVGRNNFSCHRLHASKSSMQTFRSSMQAAKLKI</sequence>
<proteinExistence type="predicted"/>
<dbReference type="EMBL" id="BSEH01000066">
    <property type="protein sequence ID" value="GLJ57007.1"/>
    <property type="molecule type" value="Genomic_DNA"/>
</dbReference>
<feature type="compositionally biased region" description="Polar residues" evidence="1">
    <location>
        <begin position="48"/>
        <end position="57"/>
    </location>
</feature>
<gene>
    <name evidence="2" type="ORF">SUGI_1283880</name>
    <name evidence="3" type="ORF">SUGI_1283940</name>
    <name evidence="4" type="ORF">SUGI_1424190</name>
</gene>